<evidence type="ECO:0000256" key="6">
    <source>
        <dbReference type="ARBA" id="ARBA00022679"/>
    </source>
</evidence>
<evidence type="ECO:0000256" key="1">
    <source>
        <dbReference type="ARBA" id="ARBA00001933"/>
    </source>
</evidence>
<accession>A0A0B5KQU1</accession>
<name>A0A0B5KQU1_9BACT</name>
<evidence type="ECO:0000256" key="5">
    <source>
        <dbReference type="ARBA" id="ARBA00022605"/>
    </source>
</evidence>
<dbReference type="Gene3D" id="3.90.1150.10">
    <property type="entry name" value="Aspartate Aminotransferase, domain 1"/>
    <property type="match status" value="1"/>
</dbReference>
<comment type="cofactor">
    <cofactor evidence="1 9">
        <name>pyridoxal 5'-phosphate</name>
        <dbReference type="ChEBI" id="CHEBI:597326"/>
    </cofactor>
</comment>
<dbReference type="SUPFAM" id="SSF53383">
    <property type="entry name" value="PLP-dependent transferases"/>
    <property type="match status" value="1"/>
</dbReference>
<evidence type="ECO:0000259" key="10">
    <source>
        <dbReference type="Pfam" id="PF00155"/>
    </source>
</evidence>
<dbReference type="EC" id="2.6.1.9" evidence="9"/>
<comment type="similarity">
    <text evidence="2 9">Belongs to the class-II pyridoxal-phosphate-dependent aminotransferase family. Histidinol-phosphate aminotransferase subfamily.</text>
</comment>
<dbReference type="Pfam" id="PF00155">
    <property type="entry name" value="Aminotran_1_2"/>
    <property type="match status" value="1"/>
</dbReference>
<dbReference type="InterPro" id="IPR015421">
    <property type="entry name" value="PyrdxlP-dep_Trfase_major"/>
</dbReference>
<dbReference type="InterPro" id="IPR015422">
    <property type="entry name" value="PyrdxlP-dep_Trfase_small"/>
</dbReference>
<keyword evidence="4 9" id="KW-0032">Aminotransferase</keyword>
<dbReference type="AlphaFoldDB" id="A0A0B5KQU1"/>
<dbReference type="NCBIfam" id="TIGR01141">
    <property type="entry name" value="hisC"/>
    <property type="match status" value="1"/>
</dbReference>
<keyword evidence="7 9" id="KW-0663">Pyridoxal phosphate</keyword>
<feature type="domain" description="Aminotransferase class I/classII large" evidence="10">
    <location>
        <begin position="49"/>
        <end position="364"/>
    </location>
</feature>
<reference evidence="11" key="1">
    <citation type="journal article" date="2015" name="Environ. Microbiol.">
        <title>Pressure adaptation is linked to thermal adaptation in salt-saturated marine habitats.</title>
        <authorList>
            <consortium name="The MAMBA Consortium"/>
            <person name="Alcaide M."/>
            <person name="Stogios P.J."/>
            <person name="Lafraya A."/>
            <person name="Tchigvintsev A."/>
            <person name="Flick R."/>
            <person name="Bargiela R."/>
            <person name="Chernikova T.N."/>
            <person name="Reva O.N."/>
            <person name="Hai T."/>
            <person name="Leggewie C.C."/>
            <person name="Katzke N."/>
            <person name="La Cono V."/>
            <person name="Matesanz R."/>
            <person name="Jebbar M."/>
            <person name="Jaeger K.E."/>
            <person name="Yakimov M.M."/>
            <person name="Yakunin A.F."/>
            <person name="Golyshin P.N."/>
            <person name="Golyshina O.V."/>
            <person name="Savchenko A."/>
            <person name="Ferrer M."/>
        </authorList>
    </citation>
    <scope>NUCLEOTIDE SEQUENCE</scope>
</reference>
<dbReference type="PANTHER" id="PTHR42885">
    <property type="entry name" value="HISTIDINOL-PHOSPHATE AMINOTRANSFERASE-RELATED"/>
    <property type="match status" value="1"/>
</dbReference>
<dbReference type="PROSITE" id="PS00105">
    <property type="entry name" value="AA_TRANSFER_CLASS_1"/>
    <property type="match status" value="1"/>
</dbReference>
<comment type="pathway">
    <text evidence="9">Amino-acid biosynthesis; L-histidine biosynthesis; L-histidine from 5-phospho-alpha-D-ribose 1-diphosphate: step 7/9.</text>
</comment>
<keyword evidence="5 9" id="KW-0028">Amino-acid biosynthesis</keyword>
<dbReference type="GO" id="GO:0030170">
    <property type="term" value="F:pyridoxal phosphate binding"/>
    <property type="evidence" value="ECO:0007669"/>
    <property type="project" value="InterPro"/>
</dbReference>
<dbReference type="PANTHER" id="PTHR42885:SF2">
    <property type="entry name" value="HISTIDINOL-PHOSPHATE AMINOTRANSFERASE"/>
    <property type="match status" value="1"/>
</dbReference>
<proteinExistence type="inferred from homology"/>
<evidence type="ECO:0000256" key="4">
    <source>
        <dbReference type="ARBA" id="ARBA00022576"/>
    </source>
</evidence>
<dbReference type="Gene3D" id="3.40.640.10">
    <property type="entry name" value="Type I PLP-dependent aspartate aminotransferase-like (Major domain)"/>
    <property type="match status" value="1"/>
</dbReference>
<dbReference type="InterPro" id="IPR004838">
    <property type="entry name" value="NHTrfase_class1_PyrdxlP-BS"/>
</dbReference>
<feature type="modified residue" description="N6-(pyridoxal phosphate)lysine" evidence="9">
    <location>
        <position position="232"/>
    </location>
</feature>
<dbReference type="GO" id="GO:0004400">
    <property type="term" value="F:histidinol-phosphate transaminase activity"/>
    <property type="evidence" value="ECO:0007669"/>
    <property type="project" value="UniProtKB-UniRule"/>
</dbReference>
<organism evidence="11">
    <name type="scientific">bacterium enrichment culture clone fosmid MGS-K1</name>
    <dbReference type="NCBI Taxonomy" id="1549356"/>
    <lineage>
        <taxon>Bacteria</taxon>
        <taxon>environmental samples</taxon>
    </lineage>
</organism>
<dbReference type="InterPro" id="IPR005861">
    <property type="entry name" value="HisP_aminotrans"/>
</dbReference>
<dbReference type="InterPro" id="IPR004839">
    <property type="entry name" value="Aminotransferase_I/II_large"/>
</dbReference>
<evidence type="ECO:0000313" key="11">
    <source>
        <dbReference type="EMBL" id="AJG38144.1"/>
    </source>
</evidence>
<comment type="catalytic activity">
    <reaction evidence="9">
        <text>L-histidinol phosphate + 2-oxoglutarate = 3-(imidazol-4-yl)-2-oxopropyl phosphate + L-glutamate</text>
        <dbReference type="Rhea" id="RHEA:23744"/>
        <dbReference type="ChEBI" id="CHEBI:16810"/>
        <dbReference type="ChEBI" id="CHEBI:29985"/>
        <dbReference type="ChEBI" id="CHEBI:57766"/>
        <dbReference type="ChEBI" id="CHEBI:57980"/>
        <dbReference type="EC" id="2.6.1.9"/>
    </reaction>
</comment>
<evidence type="ECO:0000256" key="2">
    <source>
        <dbReference type="ARBA" id="ARBA00007970"/>
    </source>
</evidence>
<keyword evidence="8 9" id="KW-0368">Histidine biosynthesis</keyword>
<dbReference type="EMBL" id="KF831421">
    <property type="protein sequence ID" value="AJG38144.1"/>
    <property type="molecule type" value="Genomic_DNA"/>
</dbReference>
<protein>
    <recommendedName>
        <fullName evidence="9">Histidinol-phosphate aminotransferase</fullName>
        <ecNumber evidence="9">2.6.1.9</ecNumber>
    </recommendedName>
    <alternativeName>
        <fullName evidence="9">Imidazole acetol-phosphate transaminase</fullName>
    </alternativeName>
</protein>
<dbReference type="HAMAP" id="MF_01023">
    <property type="entry name" value="HisC_aminotrans_2"/>
    <property type="match status" value="1"/>
</dbReference>
<evidence type="ECO:0000256" key="8">
    <source>
        <dbReference type="ARBA" id="ARBA00023102"/>
    </source>
</evidence>
<dbReference type="CDD" id="cd00609">
    <property type="entry name" value="AAT_like"/>
    <property type="match status" value="1"/>
</dbReference>
<evidence type="ECO:0000256" key="9">
    <source>
        <dbReference type="HAMAP-Rule" id="MF_01023"/>
    </source>
</evidence>
<dbReference type="UniPathway" id="UPA00031">
    <property type="reaction ID" value="UER00012"/>
</dbReference>
<gene>
    <name evidence="9" type="primary">hisC</name>
</gene>
<dbReference type="GO" id="GO:0000105">
    <property type="term" value="P:L-histidine biosynthetic process"/>
    <property type="evidence" value="ECO:0007669"/>
    <property type="project" value="UniProtKB-UniRule"/>
</dbReference>
<evidence type="ECO:0000256" key="7">
    <source>
        <dbReference type="ARBA" id="ARBA00022898"/>
    </source>
</evidence>
<comment type="subunit">
    <text evidence="3 9">Homodimer.</text>
</comment>
<keyword evidence="6 9" id="KW-0808">Transferase</keyword>
<sequence>MKRRRSKDKEEIMESLVRDDIMSMESYAAVEPVHVLAERVGVPLERTAKLDSNENPYGCSPRVRQALGNFEFYHTYPDHAHREMREMLEEYTGIGTEYIGVANGSDEMIDLILRVVLDPGDKVLNFPPTFGTYSVHTEANRGGLLNVPRDPDTFDVDIAAAKSAIDDRTRAILLSNPNNPTGNLTPERDILELLETGLLVIVDEAYYEFSELTVAHLVPSYPNLIVLRSMSKWAALAGLRVGYAILPPTINDCVYKSKPIYNVNMAAEIAAKESLKDAQYMKQTVRTIISERERLYRLLDEQGILKPLPSQGNFLLCQAPDGNGARIKEHFQNRGIFVRHFPALYDMLRITVGKPEHTDAMIKALDELEV</sequence>
<dbReference type="InterPro" id="IPR015424">
    <property type="entry name" value="PyrdxlP-dep_Trfase"/>
</dbReference>
<evidence type="ECO:0000256" key="3">
    <source>
        <dbReference type="ARBA" id="ARBA00011738"/>
    </source>
</evidence>